<comment type="caution">
    <text evidence="1">The sequence shown here is derived from an EMBL/GenBank/DDBJ whole genome shotgun (WGS) entry which is preliminary data.</text>
</comment>
<gene>
    <name evidence="1" type="ORF">S01H1_64984</name>
</gene>
<dbReference type="AlphaFoldDB" id="X0WRE4"/>
<evidence type="ECO:0000313" key="1">
    <source>
        <dbReference type="EMBL" id="GAG33499.1"/>
    </source>
</evidence>
<dbReference type="SUPFAM" id="SSF63829">
    <property type="entry name" value="Calcium-dependent phosphotriesterase"/>
    <property type="match status" value="1"/>
</dbReference>
<feature type="non-terminal residue" evidence="1">
    <location>
        <position position="1"/>
    </location>
</feature>
<sequence>LAGAVRAVAIIPSPRPPFVVLGHSSRHESAEGSTLTFIVQPTREVALRLQTDLHDLVALAYSPSGQLYAADFAANDVVAGGIYRIDDARADGRQTCRSVKIASITHPLAMAFTPDGHLYVTAFGEGENAKQGSLLKITGDF</sequence>
<accession>X0WRE4</accession>
<protein>
    <recommendedName>
        <fullName evidence="2">SMP-30/Gluconolactonase/LRE-like region domain-containing protein</fullName>
    </recommendedName>
</protein>
<evidence type="ECO:0008006" key="2">
    <source>
        <dbReference type="Google" id="ProtNLM"/>
    </source>
</evidence>
<proteinExistence type="predicted"/>
<dbReference type="InterPro" id="IPR011042">
    <property type="entry name" value="6-blade_b-propeller_TolB-like"/>
</dbReference>
<reference evidence="1" key="1">
    <citation type="journal article" date="2014" name="Front. Microbiol.">
        <title>High frequency of phylogenetically diverse reductive dehalogenase-homologous genes in deep subseafloor sedimentary metagenomes.</title>
        <authorList>
            <person name="Kawai M."/>
            <person name="Futagami T."/>
            <person name="Toyoda A."/>
            <person name="Takaki Y."/>
            <person name="Nishi S."/>
            <person name="Hori S."/>
            <person name="Arai W."/>
            <person name="Tsubouchi T."/>
            <person name="Morono Y."/>
            <person name="Uchiyama I."/>
            <person name="Ito T."/>
            <person name="Fujiyama A."/>
            <person name="Inagaki F."/>
            <person name="Takami H."/>
        </authorList>
    </citation>
    <scope>NUCLEOTIDE SEQUENCE</scope>
    <source>
        <strain evidence="1">Expedition CK06-06</strain>
    </source>
</reference>
<dbReference type="EMBL" id="BARS01042870">
    <property type="protein sequence ID" value="GAG33499.1"/>
    <property type="molecule type" value="Genomic_DNA"/>
</dbReference>
<organism evidence="1">
    <name type="scientific">marine sediment metagenome</name>
    <dbReference type="NCBI Taxonomy" id="412755"/>
    <lineage>
        <taxon>unclassified sequences</taxon>
        <taxon>metagenomes</taxon>
        <taxon>ecological metagenomes</taxon>
    </lineage>
</organism>
<dbReference type="Gene3D" id="2.120.10.30">
    <property type="entry name" value="TolB, C-terminal domain"/>
    <property type="match status" value="1"/>
</dbReference>
<name>X0WRE4_9ZZZZ</name>